<keyword evidence="4" id="KW-1185">Reference proteome</keyword>
<evidence type="ECO:0000256" key="1">
    <source>
        <dbReference type="SAM" id="MobiDB-lite"/>
    </source>
</evidence>
<evidence type="ECO:0000313" key="3">
    <source>
        <dbReference type="EMBL" id="KAF7332805.1"/>
    </source>
</evidence>
<name>A0A8H6X1R0_9AGAR</name>
<reference evidence="3" key="1">
    <citation type="submission" date="2020-05" db="EMBL/GenBank/DDBJ databases">
        <title>Mycena genomes resolve the evolution of fungal bioluminescence.</title>
        <authorList>
            <person name="Tsai I.J."/>
        </authorList>
    </citation>
    <scope>NUCLEOTIDE SEQUENCE</scope>
    <source>
        <strain evidence="3">160909Yilan</strain>
    </source>
</reference>
<dbReference type="Pfam" id="PF20149">
    <property type="entry name" value="DUF6532"/>
    <property type="match status" value="1"/>
</dbReference>
<proteinExistence type="predicted"/>
<sequence>MDISDDDNDLGLKAGLDAAHKHTLESEPTPPSKPSIPAPATTQSHHEQPLRRLDLSTLTPPPSRLRSTARKSTTKRHAIEASLSLVPSWAPSKPSASTSRGHVDHRGMSRSPAEGNESVHDDVDASPVFDENDLGIRFSQTGGINLKLQHPDVQKVVRVALDYYKSCYIQDDMCPEPAEKTAFALDALTSAAEDHQLRKIVAMVELCTPDGTVLSRYGEMLAALLHTRISSFRGAFKTTAISIMFGDYKVQNNCVARVERLLKSQSFAYEQKPDVIEPRSQTLVYGRPDPAKPYLHKGISDVMSTIFKGKNAIAERCSEMFTRNANGNYEATPSLVAISCAAIWSALQDWSMGELHATDFDEKRFKDVYSVHRSILELLKTSKPDQYHQTMERIFAQAAAGTPFSQHIKTAKPSLMEQEAMLLFEQA</sequence>
<feature type="compositionally biased region" description="Basic residues" evidence="1">
    <location>
        <begin position="67"/>
        <end position="76"/>
    </location>
</feature>
<feature type="region of interest" description="Disordered" evidence="1">
    <location>
        <begin position="1"/>
        <end position="126"/>
    </location>
</feature>
<feature type="domain" description="DUF6532" evidence="2">
    <location>
        <begin position="160"/>
        <end position="377"/>
    </location>
</feature>
<accession>A0A8H6X1R0</accession>
<organism evidence="3 4">
    <name type="scientific">Mycena sanguinolenta</name>
    <dbReference type="NCBI Taxonomy" id="230812"/>
    <lineage>
        <taxon>Eukaryota</taxon>
        <taxon>Fungi</taxon>
        <taxon>Dikarya</taxon>
        <taxon>Basidiomycota</taxon>
        <taxon>Agaricomycotina</taxon>
        <taxon>Agaricomycetes</taxon>
        <taxon>Agaricomycetidae</taxon>
        <taxon>Agaricales</taxon>
        <taxon>Marasmiineae</taxon>
        <taxon>Mycenaceae</taxon>
        <taxon>Mycena</taxon>
    </lineage>
</organism>
<dbReference type="OrthoDB" id="3225557at2759"/>
<dbReference type="InterPro" id="IPR045341">
    <property type="entry name" value="DUF6532"/>
</dbReference>
<protein>
    <recommendedName>
        <fullName evidence="2">DUF6532 domain-containing protein</fullName>
    </recommendedName>
</protein>
<dbReference type="EMBL" id="JACAZH010000059">
    <property type="protein sequence ID" value="KAF7332805.1"/>
    <property type="molecule type" value="Genomic_DNA"/>
</dbReference>
<dbReference type="AlphaFoldDB" id="A0A8H6X1R0"/>
<feature type="compositionally biased region" description="Pro residues" evidence="1">
    <location>
        <begin position="28"/>
        <end position="37"/>
    </location>
</feature>
<feature type="compositionally biased region" description="Basic and acidic residues" evidence="1">
    <location>
        <begin position="44"/>
        <end position="54"/>
    </location>
</feature>
<dbReference type="Proteomes" id="UP000623467">
    <property type="component" value="Unassembled WGS sequence"/>
</dbReference>
<evidence type="ECO:0000259" key="2">
    <source>
        <dbReference type="Pfam" id="PF20149"/>
    </source>
</evidence>
<comment type="caution">
    <text evidence="3">The sequence shown here is derived from an EMBL/GenBank/DDBJ whole genome shotgun (WGS) entry which is preliminary data.</text>
</comment>
<evidence type="ECO:0000313" key="4">
    <source>
        <dbReference type="Proteomes" id="UP000623467"/>
    </source>
</evidence>
<gene>
    <name evidence="3" type="ORF">MSAN_02431700</name>
</gene>